<name>A0A366IKY9_9MICO</name>
<accession>A0A366IKY9</accession>
<reference evidence="1 2" key="1">
    <citation type="submission" date="2018-06" db="EMBL/GenBank/DDBJ databases">
        <title>Freshwater and sediment microbial communities from various areas in North America, analyzing microbe dynamics in response to fracking.</title>
        <authorList>
            <person name="Lamendella R."/>
        </authorList>
    </citation>
    <scope>NUCLEOTIDE SEQUENCE [LARGE SCALE GENOMIC DNA]</scope>
    <source>
        <strain evidence="1 2">3b_TX</strain>
    </source>
</reference>
<evidence type="ECO:0000313" key="2">
    <source>
        <dbReference type="Proteomes" id="UP000253509"/>
    </source>
</evidence>
<organism evidence="1 2">
    <name type="scientific">Brevibacterium celere</name>
    <dbReference type="NCBI Taxonomy" id="225845"/>
    <lineage>
        <taxon>Bacteria</taxon>
        <taxon>Bacillati</taxon>
        <taxon>Actinomycetota</taxon>
        <taxon>Actinomycetes</taxon>
        <taxon>Micrococcales</taxon>
        <taxon>Brevibacteriaceae</taxon>
        <taxon>Brevibacterium</taxon>
    </lineage>
</organism>
<comment type="caution">
    <text evidence="1">The sequence shown here is derived from an EMBL/GenBank/DDBJ whole genome shotgun (WGS) entry which is preliminary data.</text>
</comment>
<proteinExistence type="predicted"/>
<dbReference type="AlphaFoldDB" id="A0A366IKY9"/>
<dbReference type="Proteomes" id="UP000253509">
    <property type="component" value="Unassembled WGS sequence"/>
</dbReference>
<gene>
    <name evidence="1" type="ORF">DFO65_103402</name>
</gene>
<dbReference type="EMBL" id="QNSB01000003">
    <property type="protein sequence ID" value="RBP73104.1"/>
    <property type="molecule type" value="Genomic_DNA"/>
</dbReference>
<protein>
    <submittedName>
        <fullName evidence="1">Uncharacterized protein</fullName>
    </submittedName>
</protein>
<sequence>MGYWKRHQKPDLEDVLQQFHDAGWSIEDPPKYYTVKCPCGYHMRQIHLTPSNRHYANQALKWMNRQECMQPQEQR</sequence>
<keyword evidence="2" id="KW-1185">Reference proteome</keyword>
<evidence type="ECO:0000313" key="1">
    <source>
        <dbReference type="EMBL" id="RBP73104.1"/>
    </source>
</evidence>